<dbReference type="EMBL" id="DWWL01000066">
    <property type="protein sequence ID" value="HJC48417.1"/>
    <property type="molecule type" value="Genomic_DNA"/>
</dbReference>
<gene>
    <name evidence="2" type="ORF">IAA04_10235</name>
</gene>
<dbReference type="InterPro" id="IPR011059">
    <property type="entry name" value="Metal-dep_hydrolase_composite"/>
</dbReference>
<name>A0A9D2T6K7_9FIRM</name>
<feature type="domain" description="Amidohydrolase-related" evidence="1">
    <location>
        <begin position="50"/>
        <end position="331"/>
    </location>
</feature>
<protein>
    <submittedName>
        <fullName evidence="2">Amidohydrolase family protein</fullName>
    </submittedName>
</protein>
<dbReference type="GO" id="GO:0019213">
    <property type="term" value="F:deacetylase activity"/>
    <property type="evidence" value="ECO:0007669"/>
    <property type="project" value="InterPro"/>
</dbReference>
<dbReference type="InterPro" id="IPR032466">
    <property type="entry name" value="Metal_Hydrolase"/>
</dbReference>
<dbReference type="InterPro" id="IPR020043">
    <property type="entry name" value="Deacetylase_Atu3266-like"/>
</dbReference>
<dbReference type="Gene3D" id="2.30.40.10">
    <property type="entry name" value="Urease, subunit C, domain 1"/>
    <property type="match status" value="1"/>
</dbReference>
<organism evidence="2 3">
    <name type="scientific">Candidatus Lachnoclostridium pullistercoris</name>
    <dbReference type="NCBI Taxonomy" id="2838632"/>
    <lineage>
        <taxon>Bacteria</taxon>
        <taxon>Bacillati</taxon>
        <taxon>Bacillota</taxon>
        <taxon>Clostridia</taxon>
        <taxon>Lachnospirales</taxon>
        <taxon>Lachnospiraceae</taxon>
    </lineage>
</organism>
<dbReference type="AlphaFoldDB" id="A0A9D2T6K7"/>
<sequence>MKIVLKNGHVYDKRAGLDQISHLIVEHGRIAGFGDSEEDGDVVIDCRGRYVIPEIIDMHTHCFSGSTNLGVDKNRLGLLQNIGTIVDAGSAGAEHFELFRQQAKQTPGTRVYAFINYSKIGLTRDKLELSREEYFDEEGLGQTIRENPDVIRGIKLRASASVVGELGMKPIRKGLEFAHKMGLPAMVHIGNCPPSIEEVLDVMKAGDIVTHSFHGKAGGILDGRKVKREVWEARERGVLFDVGHGSASFDAGTAEAAIAEGFLPDLVSSDSHARNFQKTISGFAMVLNRLAECGMTWRQIFDCVTGNAAEVLRIPGQIRNGEEARLNLVSVDQSGALTVEGLVLGEMIRLGGTDGKNGCGRDCK</sequence>
<reference evidence="2" key="2">
    <citation type="submission" date="2021-04" db="EMBL/GenBank/DDBJ databases">
        <authorList>
            <person name="Gilroy R."/>
        </authorList>
    </citation>
    <scope>NUCLEOTIDE SEQUENCE</scope>
    <source>
        <strain evidence="2">CHK183-5548</strain>
    </source>
</reference>
<dbReference type="Proteomes" id="UP000823883">
    <property type="component" value="Unassembled WGS sequence"/>
</dbReference>
<proteinExistence type="predicted"/>
<comment type="caution">
    <text evidence="2">The sequence shown here is derived from an EMBL/GenBank/DDBJ whole genome shotgun (WGS) entry which is preliminary data.</text>
</comment>
<dbReference type="SUPFAM" id="SSF51338">
    <property type="entry name" value="Composite domain of metallo-dependent hydrolases"/>
    <property type="match status" value="1"/>
</dbReference>
<reference evidence="2" key="1">
    <citation type="journal article" date="2021" name="PeerJ">
        <title>Extensive microbial diversity within the chicken gut microbiome revealed by metagenomics and culture.</title>
        <authorList>
            <person name="Gilroy R."/>
            <person name="Ravi A."/>
            <person name="Getino M."/>
            <person name="Pursley I."/>
            <person name="Horton D.L."/>
            <person name="Alikhan N.F."/>
            <person name="Baker D."/>
            <person name="Gharbi K."/>
            <person name="Hall N."/>
            <person name="Watson M."/>
            <person name="Adriaenssens E.M."/>
            <person name="Foster-Nyarko E."/>
            <person name="Jarju S."/>
            <person name="Secka A."/>
            <person name="Antonio M."/>
            <person name="Oren A."/>
            <person name="Chaudhuri R.R."/>
            <person name="La Ragione R."/>
            <person name="Hildebrand F."/>
            <person name="Pallen M.J."/>
        </authorList>
    </citation>
    <scope>NUCLEOTIDE SEQUENCE</scope>
    <source>
        <strain evidence="2">CHK183-5548</strain>
    </source>
</reference>
<dbReference type="PANTHER" id="PTHR42717">
    <property type="entry name" value="DIHYDROOROTASE-RELATED"/>
    <property type="match status" value="1"/>
</dbReference>
<dbReference type="GO" id="GO:0016810">
    <property type="term" value="F:hydrolase activity, acting on carbon-nitrogen (but not peptide) bonds"/>
    <property type="evidence" value="ECO:0007669"/>
    <property type="project" value="InterPro"/>
</dbReference>
<dbReference type="InterPro" id="IPR006680">
    <property type="entry name" value="Amidohydro-rel"/>
</dbReference>
<dbReference type="SUPFAM" id="SSF51556">
    <property type="entry name" value="Metallo-dependent hydrolases"/>
    <property type="match status" value="1"/>
</dbReference>
<dbReference type="Gene3D" id="3.20.20.140">
    <property type="entry name" value="Metal-dependent hydrolases"/>
    <property type="match status" value="1"/>
</dbReference>
<dbReference type="PANTHER" id="PTHR42717:SF1">
    <property type="entry name" value="IMIDAZOLONEPROPIONASE AND RELATED AMIDOHYDROLASES"/>
    <property type="match status" value="1"/>
</dbReference>
<accession>A0A9D2T6K7</accession>
<dbReference type="Pfam" id="PF01979">
    <property type="entry name" value="Amidohydro_1"/>
    <property type="match status" value="1"/>
</dbReference>
<evidence type="ECO:0000259" key="1">
    <source>
        <dbReference type="Pfam" id="PF01979"/>
    </source>
</evidence>
<evidence type="ECO:0000313" key="2">
    <source>
        <dbReference type="EMBL" id="HJC48417.1"/>
    </source>
</evidence>
<evidence type="ECO:0000313" key="3">
    <source>
        <dbReference type="Proteomes" id="UP000823883"/>
    </source>
</evidence>